<name>A0A157GUC5_9ENTR</name>
<reference evidence="1 3" key="1">
    <citation type="submission" date="2018-01" db="EMBL/GenBank/DDBJ databases">
        <title>Geographic spread and resistance mechanisms of dominant carbapenem-resistant Enterobacter cloacae complex clones ST171 and ST78.</title>
        <authorList>
            <person name="Gomez-Simmonds A."/>
            <person name="Annavajhala M.K."/>
            <person name="Wang Z."/>
            <person name="Macesic N."/>
            <person name="Hu Y."/>
            <person name="Giddins M.J."/>
            <person name="O'Malley A."/>
            <person name="Toussaint N.C."/>
            <person name="Whittier S."/>
            <person name="Torres V.J."/>
            <person name="Uhlemann A.-C."/>
        </authorList>
    </citation>
    <scope>NUCLEOTIDE SEQUENCE [LARGE SCALE GENOMIC DNA]</scope>
    <source>
        <strain evidence="1 3">78</strain>
    </source>
</reference>
<dbReference type="Proteomes" id="UP000244004">
    <property type="component" value="Unassembled WGS sequence"/>
</dbReference>
<dbReference type="EMBL" id="QHMI01000006">
    <property type="protein sequence ID" value="PXB41232.1"/>
    <property type="molecule type" value="Genomic_DNA"/>
</dbReference>
<organism evidence="1 3">
    <name type="scientific">Enterobacter hormaechei</name>
    <dbReference type="NCBI Taxonomy" id="158836"/>
    <lineage>
        <taxon>Bacteria</taxon>
        <taxon>Pseudomonadati</taxon>
        <taxon>Pseudomonadota</taxon>
        <taxon>Gammaproteobacteria</taxon>
        <taxon>Enterobacterales</taxon>
        <taxon>Enterobacteriaceae</taxon>
        <taxon>Enterobacter</taxon>
        <taxon>Enterobacter cloacae complex</taxon>
    </lineage>
</organism>
<accession>A0A157GUC5</accession>
<reference evidence="2 4" key="2">
    <citation type="submission" date="2018-05" db="EMBL/GenBank/DDBJ databases">
        <title>Evaluation of testing and processing parameters for the GenePOC Carba assay.</title>
        <authorList>
            <person name="Walsh T.R."/>
        </authorList>
    </citation>
    <scope>NUCLEOTIDE SEQUENCE [LARGE SCALE GENOMIC DNA]</scope>
    <source>
        <strain evidence="2 4">PECIMP</strain>
    </source>
</reference>
<proteinExistence type="predicted"/>
<protein>
    <submittedName>
        <fullName evidence="1">Uncharacterized protein</fullName>
    </submittedName>
</protein>
<evidence type="ECO:0000313" key="4">
    <source>
        <dbReference type="Proteomes" id="UP000246375"/>
    </source>
</evidence>
<dbReference type="EMBL" id="PNXT01000001">
    <property type="protein sequence ID" value="PTX88975.1"/>
    <property type="molecule type" value="Genomic_DNA"/>
</dbReference>
<dbReference type="Proteomes" id="UP000246375">
    <property type="component" value="Unassembled WGS sequence"/>
</dbReference>
<evidence type="ECO:0000313" key="3">
    <source>
        <dbReference type="Proteomes" id="UP000244004"/>
    </source>
</evidence>
<comment type="caution">
    <text evidence="1">The sequence shown here is derived from an EMBL/GenBank/DDBJ whole genome shotgun (WGS) entry which is preliminary data.</text>
</comment>
<dbReference type="GeneID" id="99706359"/>
<dbReference type="AlphaFoldDB" id="A0A157GUC5"/>
<evidence type="ECO:0000313" key="1">
    <source>
        <dbReference type="EMBL" id="PTX88975.1"/>
    </source>
</evidence>
<sequence length="96" mass="10759">MENTMGGIIVNPAVNMHADKMSDEHINMFDTVFKDIDGAGYFPLLYVGSQLVAGQFHTFIALRRFIHAEGPEKSLVKVIIFQSLNNDFAIHSISEF</sequence>
<accession>A0A145MV48</accession>
<gene>
    <name evidence="1" type="ORF">C1O12_11515</name>
    <name evidence="2" type="ORF">DL189_09735</name>
</gene>
<evidence type="ECO:0000313" key="2">
    <source>
        <dbReference type="EMBL" id="PXB41232.1"/>
    </source>
</evidence>
<accession>A0A3S0G4F9</accession>
<dbReference type="RefSeq" id="WP_022648496.1">
    <property type="nucleotide sequence ID" value="NZ_AP025764.1"/>
</dbReference>